<dbReference type="RefSeq" id="WP_173198331.1">
    <property type="nucleotide sequence ID" value="NZ_JABFCX010000002.1"/>
</dbReference>
<dbReference type="GO" id="GO:0016491">
    <property type="term" value="F:oxidoreductase activity"/>
    <property type="evidence" value="ECO:0007669"/>
    <property type="project" value="UniProtKB-KW"/>
</dbReference>
<evidence type="ECO:0000256" key="1">
    <source>
        <dbReference type="ARBA" id="ARBA00006484"/>
    </source>
</evidence>
<protein>
    <submittedName>
        <fullName evidence="3">SDR family oxidoreductase</fullName>
    </submittedName>
</protein>
<evidence type="ECO:0000313" key="4">
    <source>
        <dbReference type="Proteomes" id="UP000536835"/>
    </source>
</evidence>
<dbReference type="Gene3D" id="3.40.50.720">
    <property type="entry name" value="NAD(P)-binding Rossmann-like Domain"/>
    <property type="match status" value="1"/>
</dbReference>
<proteinExistence type="inferred from homology"/>
<dbReference type="PROSITE" id="PS00061">
    <property type="entry name" value="ADH_SHORT"/>
    <property type="match status" value="1"/>
</dbReference>
<dbReference type="PRINTS" id="PR00081">
    <property type="entry name" value="GDHRDH"/>
</dbReference>
<dbReference type="SUPFAM" id="SSF51735">
    <property type="entry name" value="NAD(P)-binding Rossmann-fold domains"/>
    <property type="match status" value="1"/>
</dbReference>
<dbReference type="PANTHER" id="PTHR24321">
    <property type="entry name" value="DEHYDROGENASES, SHORT CHAIN"/>
    <property type="match status" value="1"/>
</dbReference>
<dbReference type="FunFam" id="3.40.50.720:FF:000084">
    <property type="entry name" value="Short-chain dehydrogenase reductase"/>
    <property type="match status" value="1"/>
</dbReference>
<reference evidence="3 4" key="1">
    <citation type="submission" date="2020-05" db="EMBL/GenBank/DDBJ databases">
        <title>Parvularcula mediterraneae sp. nov., isolated from polypropylene straw from shallow seawater of the seashore of Laganas in Zakynthos island, Greece.</title>
        <authorList>
            <person name="Szabo I."/>
            <person name="Al-Omari J."/>
            <person name="Rado J."/>
            <person name="Szerdahelyi G.S."/>
        </authorList>
    </citation>
    <scope>NUCLEOTIDE SEQUENCE [LARGE SCALE GENOMIC DNA]</scope>
    <source>
        <strain evidence="3 4">ZS-1/3</strain>
    </source>
</reference>
<dbReference type="EMBL" id="JABFCX010000002">
    <property type="protein sequence ID" value="NNU16258.1"/>
    <property type="molecule type" value="Genomic_DNA"/>
</dbReference>
<keyword evidence="4" id="KW-1185">Reference proteome</keyword>
<sequence length="258" mass="27300">MGNRLKGKKAFITGGAQGLGLAMGKMFMAEGADVTLTDIQVDKVADAAEEIGAAAGIEHDVTDPFAWKAALEAANEQMDGINVLVHNAGIGSFGNVETETYEMYRKVCAIDMDSVFLGTQAAMPYLKEHQPSSIIVISSVAGLMADGNFLSYNVAKAGVAMMTKSIALHCARNGMQITANSIHPVFTRTAIIDPMIQIKGSQEEGEKALTRNIPMKRLGEPEEVASMATYLASDEAKFVTGSEFRIDGGITACGLGSK</sequence>
<organism evidence="3 4">
    <name type="scientific">Parvularcula mediterranea</name>
    <dbReference type="NCBI Taxonomy" id="2732508"/>
    <lineage>
        <taxon>Bacteria</taxon>
        <taxon>Pseudomonadati</taxon>
        <taxon>Pseudomonadota</taxon>
        <taxon>Alphaproteobacteria</taxon>
        <taxon>Parvularculales</taxon>
        <taxon>Parvularculaceae</taxon>
        <taxon>Parvularcula</taxon>
    </lineage>
</organism>
<name>A0A7Y3RLG6_9PROT</name>
<evidence type="ECO:0000256" key="2">
    <source>
        <dbReference type="ARBA" id="ARBA00023002"/>
    </source>
</evidence>
<dbReference type="InterPro" id="IPR020904">
    <property type="entry name" value="Sc_DH/Rdtase_CS"/>
</dbReference>
<comment type="similarity">
    <text evidence="1">Belongs to the short-chain dehydrogenases/reductases (SDR) family.</text>
</comment>
<dbReference type="AlphaFoldDB" id="A0A7Y3RLG6"/>
<dbReference type="PANTHER" id="PTHR24321:SF15">
    <property type="entry name" value="OXIDOREDUCTASE UCPA"/>
    <property type="match status" value="1"/>
</dbReference>
<accession>A0A7Y3RLG6</accession>
<dbReference type="Pfam" id="PF13561">
    <property type="entry name" value="adh_short_C2"/>
    <property type="match status" value="1"/>
</dbReference>
<gene>
    <name evidence="3" type="ORF">HK107_07985</name>
</gene>
<keyword evidence="2" id="KW-0560">Oxidoreductase</keyword>
<evidence type="ECO:0000313" key="3">
    <source>
        <dbReference type="EMBL" id="NNU16258.1"/>
    </source>
</evidence>
<dbReference type="Proteomes" id="UP000536835">
    <property type="component" value="Unassembled WGS sequence"/>
</dbReference>
<dbReference type="InterPro" id="IPR002347">
    <property type="entry name" value="SDR_fam"/>
</dbReference>
<comment type="caution">
    <text evidence="3">The sequence shown here is derived from an EMBL/GenBank/DDBJ whole genome shotgun (WGS) entry which is preliminary data.</text>
</comment>
<dbReference type="InterPro" id="IPR036291">
    <property type="entry name" value="NAD(P)-bd_dom_sf"/>
</dbReference>
<dbReference type="PRINTS" id="PR00080">
    <property type="entry name" value="SDRFAMILY"/>
</dbReference>